<dbReference type="Proteomes" id="UP001583172">
    <property type="component" value="Unassembled WGS sequence"/>
</dbReference>
<keyword evidence="1" id="KW-0472">Membrane</keyword>
<comment type="caution">
    <text evidence="2">The sequence shown here is derived from an EMBL/GenBank/DDBJ whole genome shotgun (WGS) entry which is preliminary data.</text>
</comment>
<evidence type="ECO:0000256" key="1">
    <source>
        <dbReference type="SAM" id="Phobius"/>
    </source>
</evidence>
<evidence type="ECO:0000313" key="3">
    <source>
        <dbReference type="Proteomes" id="UP001583172"/>
    </source>
</evidence>
<name>A0ABR3VDC7_HUMIN</name>
<feature type="transmembrane region" description="Helical" evidence="1">
    <location>
        <begin position="109"/>
        <end position="131"/>
    </location>
</feature>
<proteinExistence type="predicted"/>
<accession>A0ABR3VDC7</accession>
<keyword evidence="1" id="KW-0812">Transmembrane</keyword>
<evidence type="ECO:0000313" key="2">
    <source>
        <dbReference type="EMBL" id="KAL1839719.1"/>
    </source>
</evidence>
<gene>
    <name evidence="2" type="ORF">VTJ49DRAFT_1224</name>
</gene>
<keyword evidence="1" id="KW-1133">Transmembrane helix</keyword>
<protein>
    <submittedName>
        <fullName evidence="2">Uncharacterized protein</fullName>
    </submittedName>
</protein>
<dbReference type="EMBL" id="JAZGSY010000143">
    <property type="protein sequence ID" value="KAL1839719.1"/>
    <property type="molecule type" value="Genomic_DNA"/>
</dbReference>
<organism evidence="2 3">
    <name type="scientific">Humicola insolens</name>
    <name type="common">Soft-rot fungus</name>
    <dbReference type="NCBI Taxonomy" id="85995"/>
    <lineage>
        <taxon>Eukaryota</taxon>
        <taxon>Fungi</taxon>
        <taxon>Dikarya</taxon>
        <taxon>Ascomycota</taxon>
        <taxon>Pezizomycotina</taxon>
        <taxon>Sordariomycetes</taxon>
        <taxon>Sordariomycetidae</taxon>
        <taxon>Sordariales</taxon>
        <taxon>Chaetomiaceae</taxon>
        <taxon>Mycothermus</taxon>
    </lineage>
</organism>
<sequence length="145" mass="15836">MATPQRLETVRRLQTAMATAYAGLGAWCLLHPQSVIALGFTPPFAAISNVTTRLFARCFGAQAMTCALVLGTSDMTAFSFTAFAMAMVPYLGWNFWFGVGPGKGMINSWMWLDCVGNLFFMGGSLWCAKVLREEGEGDKKEGQKE</sequence>
<keyword evidence="3" id="KW-1185">Reference proteome</keyword>
<reference evidence="2 3" key="1">
    <citation type="journal article" date="2024" name="Commun. Biol.">
        <title>Comparative genomic analysis of thermophilic fungi reveals convergent evolutionary adaptations and gene losses.</title>
        <authorList>
            <person name="Steindorff A.S."/>
            <person name="Aguilar-Pontes M.V."/>
            <person name="Robinson A.J."/>
            <person name="Andreopoulos B."/>
            <person name="LaButti K."/>
            <person name="Kuo A."/>
            <person name="Mondo S."/>
            <person name="Riley R."/>
            <person name="Otillar R."/>
            <person name="Haridas S."/>
            <person name="Lipzen A."/>
            <person name="Grimwood J."/>
            <person name="Schmutz J."/>
            <person name="Clum A."/>
            <person name="Reid I.D."/>
            <person name="Moisan M.C."/>
            <person name="Butler G."/>
            <person name="Nguyen T.T.M."/>
            <person name="Dewar K."/>
            <person name="Conant G."/>
            <person name="Drula E."/>
            <person name="Henrissat B."/>
            <person name="Hansel C."/>
            <person name="Singer S."/>
            <person name="Hutchinson M.I."/>
            <person name="de Vries R.P."/>
            <person name="Natvig D.O."/>
            <person name="Powell A.J."/>
            <person name="Tsang A."/>
            <person name="Grigoriev I.V."/>
        </authorList>
    </citation>
    <scope>NUCLEOTIDE SEQUENCE [LARGE SCALE GENOMIC DNA]</scope>
    <source>
        <strain evidence="2 3">CBS 620.91</strain>
    </source>
</reference>
<feature type="transmembrane region" description="Helical" evidence="1">
    <location>
        <begin position="77"/>
        <end position="97"/>
    </location>
</feature>